<evidence type="ECO:0000313" key="2">
    <source>
        <dbReference type="Proteomes" id="UP000600774"/>
    </source>
</evidence>
<dbReference type="OMA" id="DEHWQVR"/>
<sequence>MVKRCELFGFRYAKIFLLLLLFSGICAGCLGKDPLEARVDKLVRNLGNEDLDVGYASAYALIDIGEPSVDSLIKALKDEDPQVRSLAAYSLGRIGEPRASKALIKTLEDPEPEVRINSTEALGNLGAAEAVAPLIELLKDDDDRVVISSIFALEQLKAPEAVDPLLEFLDQDNKEVRRSSISALRAIGDPKAVDPLIELFSDEELGEYAADAVGESGDEETVEKLLKLLDSRDPTVRVNSIYALIGTQNPDSNYALIGIQDPDLVLPIVGMLDDRDKEVRRAAVFALGRFGREEASLTEQPLIKALGDPEEDVRMAAIRALGNSGGEEAVASLVELLHLETSDFSGASAASDEDVREAGSVKLADWYVKREVVRSLVDIGDPGAVEPLILLLGDEYYKIRRFAAEGLGKLGDRRAVSPLLKALETERESEVRVAEVRALGELGGPEAIEGLRRISVDMEEYGYVRTSAEEALAKLEGGGEENSSSTS</sequence>
<dbReference type="InterPro" id="IPR016024">
    <property type="entry name" value="ARM-type_fold"/>
</dbReference>
<proteinExistence type="predicted"/>
<dbReference type="Pfam" id="PF03130">
    <property type="entry name" value="HEAT_PBS"/>
    <property type="match status" value="1"/>
</dbReference>
<organism evidence="1 2">
    <name type="scientific">Methanosarcina acetivorans</name>
    <dbReference type="NCBI Taxonomy" id="2214"/>
    <lineage>
        <taxon>Archaea</taxon>
        <taxon>Methanobacteriati</taxon>
        <taxon>Methanobacteriota</taxon>
        <taxon>Stenosarchaea group</taxon>
        <taxon>Methanomicrobia</taxon>
        <taxon>Methanosarcinales</taxon>
        <taxon>Methanosarcinaceae</taxon>
        <taxon>Methanosarcina</taxon>
    </lineage>
</organism>
<comment type="caution">
    <text evidence="1">The sequence shown here is derived from an EMBL/GenBank/DDBJ whole genome shotgun (WGS) entry which is preliminary data.</text>
</comment>
<name>A0A832W9M2_9EURY</name>
<dbReference type="InterPro" id="IPR004155">
    <property type="entry name" value="PBS_lyase_HEAT"/>
</dbReference>
<gene>
    <name evidence="1" type="ORF">HA338_05025</name>
</gene>
<dbReference type="Pfam" id="PF13646">
    <property type="entry name" value="HEAT_2"/>
    <property type="match status" value="3"/>
</dbReference>
<dbReference type="RefSeq" id="WP_011023508.1">
    <property type="nucleotide sequence ID" value="NZ_DUJU01000056.1"/>
</dbReference>
<dbReference type="SUPFAM" id="SSF48371">
    <property type="entry name" value="ARM repeat"/>
    <property type="match status" value="1"/>
</dbReference>
<accession>A0A832W9M2</accession>
<evidence type="ECO:0000313" key="1">
    <source>
        <dbReference type="EMBL" id="HIH93410.1"/>
    </source>
</evidence>
<dbReference type="Gene3D" id="1.25.10.10">
    <property type="entry name" value="Leucine-rich Repeat Variant"/>
    <property type="match status" value="6"/>
</dbReference>
<protein>
    <submittedName>
        <fullName evidence="1">HEAT repeat domain-containing protein</fullName>
    </submittedName>
</protein>
<dbReference type="SMART" id="SM00567">
    <property type="entry name" value="EZ_HEAT"/>
    <property type="match status" value="11"/>
</dbReference>
<dbReference type="GeneID" id="1475492"/>
<dbReference type="Proteomes" id="UP000600774">
    <property type="component" value="Unassembled WGS sequence"/>
</dbReference>
<dbReference type="PANTHER" id="PTHR12697:SF5">
    <property type="entry name" value="DEOXYHYPUSINE HYDROXYLASE"/>
    <property type="match status" value="1"/>
</dbReference>
<dbReference type="PANTHER" id="PTHR12697">
    <property type="entry name" value="PBS LYASE HEAT-LIKE PROTEIN"/>
    <property type="match status" value="1"/>
</dbReference>
<dbReference type="InterPro" id="IPR011989">
    <property type="entry name" value="ARM-like"/>
</dbReference>
<dbReference type="AlphaFoldDB" id="A0A832W9M2"/>
<dbReference type="EMBL" id="DUJU01000056">
    <property type="protein sequence ID" value="HIH93410.1"/>
    <property type="molecule type" value="Genomic_DNA"/>
</dbReference>
<reference evidence="1" key="1">
    <citation type="journal article" date="2020" name="bioRxiv">
        <title>A rank-normalized archaeal taxonomy based on genome phylogeny resolves widespread incomplete and uneven classifications.</title>
        <authorList>
            <person name="Rinke C."/>
            <person name="Chuvochina M."/>
            <person name="Mussig A.J."/>
            <person name="Chaumeil P.-A."/>
            <person name="Waite D.W."/>
            <person name="Whitman W.B."/>
            <person name="Parks D.H."/>
            <person name="Hugenholtz P."/>
        </authorList>
    </citation>
    <scope>NUCLEOTIDE SEQUENCE</scope>
    <source>
        <strain evidence="1">UBA8876</strain>
    </source>
</reference>
<dbReference type="GO" id="GO:0016491">
    <property type="term" value="F:oxidoreductase activity"/>
    <property type="evidence" value="ECO:0007669"/>
    <property type="project" value="TreeGrafter"/>
</dbReference>